<dbReference type="PANTHER" id="PTHR12040">
    <property type="entry name" value="ANTI-SILENCING PROTEIN 1"/>
    <property type="match status" value="1"/>
</dbReference>
<keyword evidence="6" id="KW-0143">Chaperone</keyword>
<dbReference type="InterPro" id="IPR036747">
    <property type="entry name" value="ASF1-like_sf"/>
</dbReference>
<reference evidence="8" key="3">
    <citation type="submission" date="2025-09" db="UniProtKB">
        <authorList>
            <consortium name="Ensembl"/>
        </authorList>
    </citation>
    <scope>IDENTIFICATION</scope>
</reference>
<protein>
    <submittedName>
        <fullName evidence="8">Uncharacterized protein</fullName>
    </submittedName>
</protein>
<evidence type="ECO:0000313" key="8">
    <source>
        <dbReference type="Ensembl" id="ENSGEVP00005026998.1"/>
    </source>
</evidence>
<evidence type="ECO:0000256" key="5">
    <source>
        <dbReference type="ARBA" id="ARBA00023163"/>
    </source>
</evidence>
<reference evidence="8" key="2">
    <citation type="submission" date="2025-08" db="UniProtKB">
        <authorList>
            <consortium name="Ensembl"/>
        </authorList>
    </citation>
    <scope>IDENTIFICATION</scope>
</reference>
<keyword evidence="7" id="KW-0539">Nucleus</keyword>
<evidence type="ECO:0000313" key="9">
    <source>
        <dbReference type="Proteomes" id="UP000694390"/>
    </source>
</evidence>
<evidence type="ECO:0000256" key="4">
    <source>
        <dbReference type="ARBA" id="ARBA00023015"/>
    </source>
</evidence>
<dbReference type="InterPro" id="IPR006818">
    <property type="entry name" value="ASF1-like"/>
</dbReference>
<dbReference type="Pfam" id="PF04729">
    <property type="entry name" value="ASF1_hist_chap"/>
    <property type="match status" value="1"/>
</dbReference>
<dbReference type="PANTHER" id="PTHR12040:SF22">
    <property type="entry name" value="HISTONE CHAPERONE ASF1B"/>
    <property type="match status" value="1"/>
</dbReference>
<keyword evidence="3" id="KW-0156">Chromatin regulator</keyword>
<comment type="similarity">
    <text evidence="2">Belongs to the ASF1 family.</text>
</comment>
<dbReference type="GeneTree" id="ENSGT00390000004692"/>
<dbReference type="OrthoDB" id="10444360at2759"/>
<accession>A0A8C4YM04</accession>
<organism evidence="8 9">
    <name type="scientific">Gopherus evgoodei</name>
    <name type="common">Goodes thornscrub tortoise</name>
    <dbReference type="NCBI Taxonomy" id="1825980"/>
    <lineage>
        <taxon>Eukaryota</taxon>
        <taxon>Metazoa</taxon>
        <taxon>Chordata</taxon>
        <taxon>Craniata</taxon>
        <taxon>Vertebrata</taxon>
        <taxon>Euteleostomi</taxon>
        <taxon>Archelosauria</taxon>
        <taxon>Testudinata</taxon>
        <taxon>Testudines</taxon>
        <taxon>Cryptodira</taxon>
        <taxon>Durocryptodira</taxon>
        <taxon>Testudinoidea</taxon>
        <taxon>Testudinidae</taxon>
        <taxon>Gopherus</taxon>
    </lineage>
</organism>
<keyword evidence="5" id="KW-0804">Transcription</keyword>
<proteinExistence type="inferred from homology"/>
<evidence type="ECO:0000256" key="2">
    <source>
        <dbReference type="ARBA" id="ARBA00006051"/>
    </source>
</evidence>
<dbReference type="Ensembl" id="ENSGEVT00005028413.1">
    <property type="protein sequence ID" value="ENSGEVP00005026998.1"/>
    <property type="gene ID" value="ENSGEVG00005019115.1"/>
</dbReference>
<evidence type="ECO:0000256" key="3">
    <source>
        <dbReference type="ARBA" id="ARBA00022853"/>
    </source>
</evidence>
<dbReference type="Gene3D" id="2.60.40.1490">
    <property type="entry name" value="Histone chaperone ASF1-like"/>
    <property type="match status" value="2"/>
</dbReference>
<name>A0A8C4YM04_9SAUR</name>
<evidence type="ECO:0000256" key="7">
    <source>
        <dbReference type="ARBA" id="ARBA00023242"/>
    </source>
</evidence>
<reference evidence="8" key="1">
    <citation type="submission" date="2019-06" db="EMBL/GenBank/DDBJ databases">
        <title>G10K-VGP Goodes thornscrub tortoise genome, primary haplotype.</title>
        <authorList>
            <person name="Murphy B."/>
            <person name="Edwards T."/>
            <person name="Rhie A."/>
            <person name="Koren S."/>
            <person name="Phillippy A."/>
            <person name="Fedrigo O."/>
            <person name="Haase B."/>
            <person name="Mountcastle J."/>
            <person name="Lewin H."/>
            <person name="Damas J."/>
            <person name="Howe K."/>
            <person name="Formenti G."/>
            <person name="Myers G."/>
            <person name="Durbin R."/>
            <person name="Jarvis E.D."/>
        </authorList>
    </citation>
    <scope>NUCLEOTIDE SEQUENCE [LARGE SCALE GENOMIC DNA]</scope>
</reference>
<dbReference type="AlphaFoldDB" id="A0A8C4YM04"/>
<evidence type="ECO:0000256" key="1">
    <source>
        <dbReference type="ARBA" id="ARBA00004123"/>
    </source>
</evidence>
<keyword evidence="4" id="KW-0805">Transcription regulation</keyword>
<dbReference type="GO" id="GO:0042393">
    <property type="term" value="F:histone binding"/>
    <property type="evidence" value="ECO:0007669"/>
    <property type="project" value="TreeGrafter"/>
</dbReference>
<dbReference type="GO" id="GO:0005634">
    <property type="term" value="C:nucleus"/>
    <property type="evidence" value="ECO:0007669"/>
    <property type="project" value="UniProtKB-SubCell"/>
</dbReference>
<keyword evidence="9" id="KW-1185">Reference proteome</keyword>
<comment type="subcellular location">
    <subcellularLocation>
        <location evidence="1">Nucleus</location>
    </subcellularLocation>
</comment>
<sequence length="218" mass="24796">GEKISSDVSQVSVVSVLENSGPFDYLFRFQVWFECRKVLPHKLEWKIIYMASAESEKYDQVFDSALAKAPSPSHLPKSDVVWMTVELILMGYSINNELWEYLRAGPEFWEYWSLKPDFSQLHRNILSSNPHVICFHINWGGSADQMEDIGNMHPESEGRMPASSKGNLICNRKHSDPSYLHHQEPLTTLTGLVCRARKPMSGLLEWPIAARATTAAQS</sequence>
<evidence type="ECO:0000256" key="6">
    <source>
        <dbReference type="ARBA" id="ARBA00023186"/>
    </source>
</evidence>
<dbReference type="Proteomes" id="UP000694390">
    <property type="component" value="Chromosome 10"/>
</dbReference>
<dbReference type="SUPFAM" id="SSF101546">
    <property type="entry name" value="ASF1-like"/>
    <property type="match status" value="1"/>
</dbReference>
<dbReference type="GO" id="GO:0000785">
    <property type="term" value="C:chromatin"/>
    <property type="evidence" value="ECO:0007669"/>
    <property type="project" value="TreeGrafter"/>
</dbReference>
<dbReference type="GO" id="GO:0006335">
    <property type="term" value="P:DNA replication-dependent chromatin assembly"/>
    <property type="evidence" value="ECO:0007669"/>
    <property type="project" value="TreeGrafter"/>
</dbReference>